<dbReference type="InterPro" id="IPR016032">
    <property type="entry name" value="Sig_transdc_resp-reg_C-effctor"/>
</dbReference>
<dbReference type="PROSITE" id="PS50110">
    <property type="entry name" value="RESPONSE_REGULATORY"/>
    <property type="match status" value="1"/>
</dbReference>
<dbReference type="SUPFAM" id="SSF52172">
    <property type="entry name" value="CheY-like"/>
    <property type="match status" value="1"/>
</dbReference>
<feature type="modified residue" description="4-aspartylphosphate" evidence="6">
    <location>
        <position position="52"/>
    </location>
</feature>
<accession>A0A9D1LB14</accession>
<feature type="domain" description="Response regulatory" evidence="8">
    <location>
        <begin position="3"/>
        <end position="116"/>
    </location>
</feature>
<dbReference type="GO" id="GO:0005829">
    <property type="term" value="C:cytosol"/>
    <property type="evidence" value="ECO:0007669"/>
    <property type="project" value="TreeGrafter"/>
</dbReference>
<dbReference type="InterPro" id="IPR036388">
    <property type="entry name" value="WH-like_DNA-bd_sf"/>
</dbReference>
<dbReference type="EMBL" id="DVMU01000119">
    <property type="protein sequence ID" value="HIU33973.1"/>
    <property type="molecule type" value="Genomic_DNA"/>
</dbReference>
<name>A0A9D1LB14_9FIRM</name>
<dbReference type="Proteomes" id="UP000824072">
    <property type="component" value="Unassembled WGS sequence"/>
</dbReference>
<dbReference type="Pfam" id="PF00486">
    <property type="entry name" value="Trans_reg_C"/>
    <property type="match status" value="1"/>
</dbReference>
<reference evidence="10" key="1">
    <citation type="submission" date="2020-10" db="EMBL/GenBank/DDBJ databases">
        <authorList>
            <person name="Gilroy R."/>
        </authorList>
    </citation>
    <scope>NUCLEOTIDE SEQUENCE</scope>
    <source>
        <strain evidence="10">ChiHcec3-11533</strain>
    </source>
</reference>
<dbReference type="InterPro" id="IPR001789">
    <property type="entry name" value="Sig_transdc_resp-reg_receiver"/>
</dbReference>
<keyword evidence="6" id="KW-0597">Phosphoprotein</keyword>
<evidence type="ECO:0000256" key="7">
    <source>
        <dbReference type="PROSITE-ProRule" id="PRU01091"/>
    </source>
</evidence>
<evidence type="ECO:0000256" key="2">
    <source>
        <dbReference type="ARBA" id="ARBA00023015"/>
    </source>
</evidence>
<dbReference type="Gene3D" id="3.40.50.2300">
    <property type="match status" value="1"/>
</dbReference>
<keyword evidence="3 7" id="KW-0238">DNA-binding</keyword>
<proteinExistence type="predicted"/>
<dbReference type="SMART" id="SM00862">
    <property type="entry name" value="Trans_reg_C"/>
    <property type="match status" value="1"/>
</dbReference>
<feature type="DNA-binding region" description="OmpR/PhoB-type" evidence="7">
    <location>
        <begin position="126"/>
        <end position="223"/>
    </location>
</feature>
<dbReference type="PANTHER" id="PTHR48111">
    <property type="entry name" value="REGULATOR OF RPOS"/>
    <property type="match status" value="1"/>
</dbReference>
<dbReference type="PROSITE" id="PS51755">
    <property type="entry name" value="OMPR_PHOB"/>
    <property type="match status" value="1"/>
</dbReference>
<evidence type="ECO:0000256" key="3">
    <source>
        <dbReference type="ARBA" id="ARBA00023125"/>
    </source>
</evidence>
<dbReference type="SUPFAM" id="SSF46894">
    <property type="entry name" value="C-terminal effector domain of the bipartite response regulators"/>
    <property type="match status" value="1"/>
</dbReference>
<protein>
    <recommendedName>
        <fullName evidence="1">Stage 0 sporulation protein A homolog</fullName>
    </recommendedName>
</protein>
<comment type="caution">
    <text evidence="10">The sequence shown here is derived from an EMBL/GenBank/DDBJ whole genome shotgun (WGS) entry which is preliminary data.</text>
</comment>
<evidence type="ECO:0000256" key="6">
    <source>
        <dbReference type="PROSITE-ProRule" id="PRU00169"/>
    </source>
</evidence>
<gene>
    <name evidence="10" type="ORF">IAB02_05365</name>
</gene>
<evidence type="ECO:0000259" key="8">
    <source>
        <dbReference type="PROSITE" id="PS50110"/>
    </source>
</evidence>
<dbReference type="GO" id="GO:0032993">
    <property type="term" value="C:protein-DNA complex"/>
    <property type="evidence" value="ECO:0007669"/>
    <property type="project" value="TreeGrafter"/>
</dbReference>
<dbReference type="PANTHER" id="PTHR48111:SF43">
    <property type="entry name" value="STAGE 0 SPORULATION PROTEIN A HOMOLOG"/>
    <property type="match status" value="1"/>
</dbReference>
<dbReference type="SMART" id="SM00448">
    <property type="entry name" value="REC"/>
    <property type="match status" value="1"/>
</dbReference>
<evidence type="ECO:0000313" key="11">
    <source>
        <dbReference type="Proteomes" id="UP000824072"/>
    </source>
</evidence>
<dbReference type="InterPro" id="IPR011006">
    <property type="entry name" value="CheY-like_superfamily"/>
</dbReference>
<evidence type="ECO:0000313" key="10">
    <source>
        <dbReference type="EMBL" id="HIU33973.1"/>
    </source>
</evidence>
<comment type="function">
    <text evidence="5">May play the central regulatory role in sporulation. It may be an element of the effector pathway responsible for the activation of sporulation genes in response to nutritional stress. Spo0A may act in concert with spo0H (a sigma factor) to control the expression of some genes that are critical to the sporulation process.</text>
</comment>
<keyword evidence="4" id="KW-0804">Transcription</keyword>
<dbReference type="AlphaFoldDB" id="A0A9D1LB14"/>
<evidence type="ECO:0000256" key="4">
    <source>
        <dbReference type="ARBA" id="ARBA00023163"/>
    </source>
</evidence>
<feature type="domain" description="OmpR/PhoB-type" evidence="9">
    <location>
        <begin position="126"/>
        <end position="223"/>
    </location>
</feature>
<dbReference type="InterPro" id="IPR001867">
    <property type="entry name" value="OmpR/PhoB-type_DNA-bd"/>
</dbReference>
<reference evidence="10" key="2">
    <citation type="journal article" date="2021" name="PeerJ">
        <title>Extensive microbial diversity within the chicken gut microbiome revealed by metagenomics and culture.</title>
        <authorList>
            <person name="Gilroy R."/>
            <person name="Ravi A."/>
            <person name="Getino M."/>
            <person name="Pursley I."/>
            <person name="Horton D.L."/>
            <person name="Alikhan N.F."/>
            <person name="Baker D."/>
            <person name="Gharbi K."/>
            <person name="Hall N."/>
            <person name="Watson M."/>
            <person name="Adriaenssens E.M."/>
            <person name="Foster-Nyarko E."/>
            <person name="Jarju S."/>
            <person name="Secka A."/>
            <person name="Antonio M."/>
            <person name="Oren A."/>
            <person name="Chaudhuri R.R."/>
            <person name="La Ragione R."/>
            <person name="Hildebrand F."/>
            <person name="Pallen M.J."/>
        </authorList>
    </citation>
    <scope>NUCLEOTIDE SEQUENCE</scope>
    <source>
        <strain evidence="10">ChiHcec3-11533</strain>
    </source>
</reference>
<organism evidence="10 11">
    <name type="scientific">Candidatus Pullichristensenella excrementigallinarum</name>
    <dbReference type="NCBI Taxonomy" id="2840907"/>
    <lineage>
        <taxon>Bacteria</taxon>
        <taxon>Bacillati</taxon>
        <taxon>Bacillota</taxon>
        <taxon>Clostridia</taxon>
        <taxon>Candidatus Pullichristensenella</taxon>
    </lineage>
</organism>
<dbReference type="CDD" id="cd18159">
    <property type="entry name" value="REC_OmpR_NsrR-like"/>
    <property type="match status" value="1"/>
</dbReference>
<dbReference type="GO" id="GO:0000976">
    <property type="term" value="F:transcription cis-regulatory region binding"/>
    <property type="evidence" value="ECO:0007669"/>
    <property type="project" value="TreeGrafter"/>
</dbReference>
<evidence type="ECO:0000256" key="5">
    <source>
        <dbReference type="ARBA" id="ARBA00024867"/>
    </source>
</evidence>
<keyword evidence="2" id="KW-0805">Transcription regulation</keyword>
<sequence>MYRIFVVEDDRVIAREIKRCLEAWGLEVAVAADFREIPREFAAFQAQLVILDISLPFFDGYHWCREIRKISKVPILFLSSASDNMNIVMAMTMGGDDFIAKPFDLSVLTAKVQALLRRAYEFQGAVPLLQARGAILNPSEATLSYSGQILELTKNDLRILQTLMERSGEFVSREEIMTRLWESDSFVDDNALTINVTRLRRKLESIGLTGFIETKKGVGYRVK</sequence>
<dbReference type="GO" id="GO:0000156">
    <property type="term" value="F:phosphorelay response regulator activity"/>
    <property type="evidence" value="ECO:0007669"/>
    <property type="project" value="TreeGrafter"/>
</dbReference>
<evidence type="ECO:0000259" key="9">
    <source>
        <dbReference type="PROSITE" id="PS51755"/>
    </source>
</evidence>
<evidence type="ECO:0000256" key="1">
    <source>
        <dbReference type="ARBA" id="ARBA00018672"/>
    </source>
</evidence>
<dbReference type="InterPro" id="IPR039420">
    <property type="entry name" value="WalR-like"/>
</dbReference>
<dbReference type="CDD" id="cd00383">
    <property type="entry name" value="trans_reg_C"/>
    <property type="match status" value="1"/>
</dbReference>
<dbReference type="GO" id="GO:0006355">
    <property type="term" value="P:regulation of DNA-templated transcription"/>
    <property type="evidence" value="ECO:0007669"/>
    <property type="project" value="InterPro"/>
</dbReference>
<dbReference type="Gene3D" id="1.10.10.10">
    <property type="entry name" value="Winged helix-like DNA-binding domain superfamily/Winged helix DNA-binding domain"/>
    <property type="match status" value="1"/>
</dbReference>
<dbReference type="Pfam" id="PF00072">
    <property type="entry name" value="Response_reg"/>
    <property type="match status" value="1"/>
</dbReference>